<evidence type="ECO:0000313" key="3">
    <source>
        <dbReference type="EMBL" id="CAK0783891.1"/>
    </source>
</evidence>
<dbReference type="Gene3D" id="2.60.120.10">
    <property type="entry name" value="Jelly Rolls"/>
    <property type="match status" value="1"/>
</dbReference>
<reference evidence="3 4" key="1">
    <citation type="submission" date="2023-10" db="EMBL/GenBank/DDBJ databases">
        <authorList>
            <person name="Maclean D."/>
            <person name="Macfadyen A."/>
        </authorList>
    </citation>
    <scope>NUCLEOTIDE SEQUENCE [LARGE SCALE GENOMIC DNA]</scope>
</reference>
<accession>A0AAV1IAY8</accession>
<sequence>MQRGVKLDSVQPINLSISHQRRVHTSAQAARTAQAGADIPATHVSLDSLSVHRLQPGHYVAPLLWAGSTSLPFAAGLELFSGSCNEYGMGGEDFSLPELPESDGLLSLQYILDGRAQVSGDGEPLMAQAGDTLLSRKSQSALKVDISAASAASTSDAQPAADFGPTSPQGTSQLADQGSMQSSSPEQGLSCMDAELQWDAAILTVMVDGDPQGADGAGSRALQSMVSAWREAPVAGTLSQKVVAGIIQRARDAAGAALSEDRSADSPALDSRPGILSGLSSLLRGQGAGVQPAQQRDEPDGHQSAVALPAAMQNLPTEALRYILSGVLGRWSRQRDPPVAGSPPGMLPSTLGPRAKNAGSEGAALKRGLREVASFRLPNQTNRLALIMDPLTDQVPFTFGIEIFEKGHKTTPHTHPSSQELFFILAGQGEGFCDGHRFPVRAGDVVVFPPQSVHGIDVSEDARMYCLELMQPNDMFAEFVKMGQPLGGLADDDLCILAALGCGNASV</sequence>
<dbReference type="CDD" id="cd06987">
    <property type="entry name" value="cupin_MAE_RS03005"/>
    <property type="match status" value="1"/>
</dbReference>
<dbReference type="Pfam" id="PF07883">
    <property type="entry name" value="Cupin_2"/>
    <property type="match status" value="1"/>
</dbReference>
<proteinExistence type="predicted"/>
<feature type="compositionally biased region" description="Polar residues" evidence="1">
    <location>
        <begin position="166"/>
        <end position="187"/>
    </location>
</feature>
<dbReference type="AlphaFoldDB" id="A0AAV1IAY8"/>
<feature type="region of interest" description="Disordered" evidence="1">
    <location>
        <begin position="153"/>
        <end position="188"/>
    </location>
</feature>
<gene>
    <name evidence="3" type="ORF">CVIRNUC_007091</name>
</gene>
<dbReference type="EMBL" id="CAUYUE010000009">
    <property type="protein sequence ID" value="CAK0783891.1"/>
    <property type="molecule type" value="Genomic_DNA"/>
</dbReference>
<dbReference type="Proteomes" id="UP001314263">
    <property type="component" value="Unassembled WGS sequence"/>
</dbReference>
<feature type="domain" description="Cupin type-2" evidence="2">
    <location>
        <begin position="401"/>
        <end position="467"/>
    </location>
</feature>
<dbReference type="PANTHER" id="PTHR43346">
    <property type="entry name" value="LIGAND BINDING DOMAIN PROTEIN, PUTATIVE (AFU_ORTHOLOGUE AFUA_6G14370)-RELATED"/>
    <property type="match status" value="1"/>
</dbReference>
<dbReference type="InterPro" id="IPR014710">
    <property type="entry name" value="RmlC-like_jellyroll"/>
</dbReference>
<comment type="caution">
    <text evidence="3">The sequence shown here is derived from an EMBL/GenBank/DDBJ whole genome shotgun (WGS) entry which is preliminary data.</text>
</comment>
<dbReference type="SUPFAM" id="SSF51182">
    <property type="entry name" value="RmlC-like cupins"/>
    <property type="match status" value="1"/>
</dbReference>
<evidence type="ECO:0000259" key="2">
    <source>
        <dbReference type="Pfam" id="PF07883"/>
    </source>
</evidence>
<evidence type="ECO:0000256" key="1">
    <source>
        <dbReference type="SAM" id="MobiDB-lite"/>
    </source>
</evidence>
<dbReference type="InterPro" id="IPR011051">
    <property type="entry name" value="RmlC_Cupin_sf"/>
</dbReference>
<organism evidence="3 4">
    <name type="scientific">Coccomyxa viridis</name>
    <dbReference type="NCBI Taxonomy" id="1274662"/>
    <lineage>
        <taxon>Eukaryota</taxon>
        <taxon>Viridiplantae</taxon>
        <taxon>Chlorophyta</taxon>
        <taxon>core chlorophytes</taxon>
        <taxon>Trebouxiophyceae</taxon>
        <taxon>Trebouxiophyceae incertae sedis</taxon>
        <taxon>Coccomyxaceae</taxon>
        <taxon>Coccomyxa</taxon>
    </lineage>
</organism>
<dbReference type="InterPro" id="IPR052538">
    <property type="entry name" value="Flavonoid_dioxygenase-like"/>
</dbReference>
<protein>
    <recommendedName>
        <fullName evidence="2">Cupin type-2 domain-containing protein</fullName>
    </recommendedName>
</protein>
<evidence type="ECO:0000313" key="4">
    <source>
        <dbReference type="Proteomes" id="UP001314263"/>
    </source>
</evidence>
<name>A0AAV1IAY8_9CHLO</name>
<dbReference type="InterPro" id="IPR013096">
    <property type="entry name" value="Cupin_2"/>
</dbReference>
<dbReference type="PANTHER" id="PTHR43346:SF1">
    <property type="entry name" value="QUERCETIN 2,3-DIOXYGENASE-RELATED"/>
    <property type="match status" value="1"/>
</dbReference>
<keyword evidence="4" id="KW-1185">Reference proteome</keyword>
<feature type="region of interest" description="Disordered" evidence="1">
    <location>
        <begin position="334"/>
        <end position="358"/>
    </location>
</feature>